<dbReference type="AlphaFoldDB" id="A0AAE3DE01"/>
<comment type="similarity">
    <text evidence="1">Belongs to the UPF0065 (bug) family.</text>
</comment>
<dbReference type="RefSeq" id="WP_302928837.1">
    <property type="nucleotide sequence ID" value="NZ_JAJEPW010000021.1"/>
</dbReference>
<dbReference type="PANTHER" id="PTHR42928:SF5">
    <property type="entry name" value="BLR1237 PROTEIN"/>
    <property type="match status" value="1"/>
</dbReference>
<dbReference type="SUPFAM" id="SSF53850">
    <property type="entry name" value="Periplasmic binding protein-like II"/>
    <property type="match status" value="1"/>
</dbReference>
<evidence type="ECO:0000256" key="1">
    <source>
        <dbReference type="ARBA" id="ARBA00006987"/>
    </source>
</evidence>
<dbReference type="Gene3D" id="3.40.190.150">
    <property type="entry name" value="Bordetella uptake gene, domain 1"/>
    <property type="match status" value="1"/>
</dbReference>
<protein>
    <submittedName>
        <fullName evidence="2">Tripartite tricarboxylate transporter substrate binding protein</fullName>
    </submittedName>
</protein>
<dbReference type="PANTHER" id="PTHR42928">
    <property type="entry name" value="TRICARBOXYLATE-BINDING PROTEIN"/>
    <property type="match status" value="1"/>
</dbReference>
<dbReference type="InterPro" id="IPR005064">
    <property type="entry name" value="BUG"/>
</dbReference>
<organism evidence="2 3">
    <name type="scientific">Brotocaccenecus cirricatena</name>
    <dbReference type="NCBI Taxonomy" id="3064195"/>
    <lineage>
        <taxon>Bacteria</taxon>
        <taxon>Bacillati</taxon>
        <taxon>Bacillota</taxon>
        <taxon>Clostridia</taxon>
        <taxon>Eubacteriales</taxon>
        <taxon>Oscillospiraceae</taxon>
        <taxon>Brotocaccenecus</taxon>
    </lineage>
</organism>
<gene>
    <name evidence="2" type="ORF">LKD37_08555</name>
</gene>
<name>A0AAE3DE01_9FIRM</name>
<dbReference type="Proteomes" id="UP001199319">
    <property type="component" value="Unassembled WGS sequence"/>
</dbReference>
<evidence type="ECO:0000313" key="2">
    <source>
        <dbReference type="EMBL" id="MCC2129562.1"/>
    </source>
</evidence>
<dbReference type="CDD" id="cd07012">
    <property type="entry name" value="PBP2_Bug_TTT"/>
    <property type="match status" value="1"/>
</dbReference>
<dbReference type="InterPro" id="IPR042100">
    <property type="entry name" value="Bug_dom1"/>
</dbReference>
<dbReference type="EMBL" id="JAJEPW010000021">
    <property type="protein sequence ID" value="MCC2129562.1"/>
    <property type="molecule type" value="Genomic_DNA"/>
</dbReference>
<evidence type="ECO:0000313" key="3">
    <source>
        <dbReference type="Proteomes" id="UP001199319"/>
    </source>
</evidence>
<dbReference type="Pfam" id="PF03401">
    <property type="entry name" value="TctC"/>
    <property type="match status" value="1"/>
</dbReference>
<dbReference type="Gene3D" id="3.40.190.10">
    <property type="entry name" value="Periplasmic binding protein-like II"/>
    <property type="match status" value="1"/>
</dbReference>
<comment type="caution">
    <text evidence="2">The sequence shown here is derived from an EMBL/GenBank/DDBJ whole genome shotgun (WGS) entry which is preliminary data.</text>
</comment>
<proteinExistence type="inferred from homology"/>
<keyword evidence="3" id="KW-1185">Reference proteome</keyword>
<reference evidence="2" key="1">
    <citation type="submission" date="2021-10" db="EMBL/GenBank/DDBJ databases">
        <title>Anaerobic single-cell dispensing facilitates the cultivation of human gut bacteria.</title>
        <authorList>
            <person name="Afrizal A."/>
        </authorList>
    </citation>
    <scope>NUCLEOTIDE SEQUENCE</scope>
    <source>
        <strain evidence="2">CLA-AA-H272</strain>
    </source>
</reference>
<accession>A0AAE3DE01</accession>
<sequence>MIILTLVACGSKPSDNNNNTDSTAFPTKTMTIVCPYGAGGGTDLALRILAECGKDTFGQTINVENKTGGSGTVGLTEALNAAADGYTLGTCSVDLITLPLLGLAPAETTRDAFDPICVINGEPAAIIIRADSRWNTIQDFLAEAKEKPGTVQLANSGMGNIWHLAAIGIELETGASFNHVPFDGAASALTAVLGGHVDAVTCSAAEAASNIASGELKVLAVANTERLEAYPDVPTFQEVGVDLTIVALRGLCVNKAPRRREEGSVRRL</sequence>